<evidence type="ECO:0000313" key="1">
    <source>
        <dbReference type="EMBL" id="HIR66125.1"/>
    </source>
</evidence>
<dbReference type="Gene3D" id="2.30.30.100">
    <property type="match status" value="1"/>
</dbReference>
<dbReference type="InterPro" id="IPR009366">
    <property type="entry name" value="Protein_Veg"/>
</dbReference>
<dbReference type="PANTHER" id="PTHR40026:SF1">
    <property type="entry name" value="PROTEIN VEG"/>
    <property type="match status" value="1"/>
</dbReference>
<gene>
    <name evidence="1" type="ORF">IAC95_04530</name>
</gene>
<reference evidence="1" key="1">
    <citation type="submission" date="2020-10" db="EMBL/GenBank/DDBJ databases">
        <authorList>
            <person name="Gilroy R."/>
        </authorList>
    </citation>
    <scope>NUCLEOTIDE SEQUENCE</scope>
    <source>
        <strain evidence="1">CHK121-14286</strain>
    </source>
</reference>
<sequence>MKKVADITAAQNAVQRLLGKKVVVKLNKGRRKIKHYNGVVTEAHSNVFVVQLYGELFDRISCSYTDMLCGEVSLSESPSR</sequence>
<dbReference type="EMBL" id="DVHL01000036">
    <property type="protein sequence ID" value="HIR66125.1"/>
    <property type="molecule type" value="Genomic_DNA"/>
</dbReference>
<reference evidence="1" key="2">
    <citation type="journal article" date="2021" name="PeerJ">
        <title>Extensive microbial diversity within the chicken gut microbiome revealed by metagenomics and culture.</title>
        <authorList>
            <person name="Gilroy R."/>
            <person name="Ravi A."/>
            <person name="Getino M."/>
            <person name="Pursley I."/>
            <person name="Horton D.L."/>
            <person name="Alikhan N.F."/>
            <person name="Baker D."/>
            <person name="Gharbi K."/>
            <person name="Hall N."/>
            <person name="Watson M."/>
            <person name="Adriaenssens E.M."/>
            <person name="Foster-Nyarko E."/>
            <person name="Jarju S."/>
            <person name="Secka A."/>
            <person name="Antonio M."/>
            <person name="Oren A."/>
            <person name="Chaudhuri R.R."/>
            <person name="La Ragione R."/>
            <person name="Hildebrand F."/>
            <person name="Pallen M.J."/>
        </authorList>
    </citation>
    <scope>NUCLEOTIDE SEQUENCE</scope>
    <source>
        <strain evidence="1">CHK121-14286</strain>
    </source>
</reference>
<dbReference type="AlphaFoldDB" id="A0A9D1J871"/>
<accession>A0A9D1J871</accession>
<protein>
    <submittedName>
        <fullName evidence="1">Veg family protein</fullName>
    </submittedName>
</protein>
<name>A0A9D1J871_9BACT</name>
<proteinExistence type="predicted"/>
<dbReference type="Proteomes" id="UP000824200">
    <property type="component" value="Unassembled WGS sequence"/>
</dbReference>
<evidence type="ECO:0000313" key="2">
    <source>
        <dbReference type="Proteomes" id="UP000824200"/>
    </source>
</evidence>
<dbReference type="Pfam" id="PF06257">
    <property type="entry name" value="VEG"/>
    <property type="match status" value="1"/>
</dbReference>
<dbReference type="GO" id="GO:0006355">
    <property type="term" value="P:regulation of DNA-templated transcription"/>
    <property type="evidence" value="ECO:0007669"/>
    <property type="project" value="InterPro"/>
</dbReference>
<dbReference type="PANTHER" id="PTHR40026">
    <property type="entry name" value="PROTEIN VEG"/>
    <property type="match status" value="1"/>
</dbReference>
<organism evidence="1 2">
    <name type="scientific">Candidatus Fimimonas gallinarum</name>
    <dbReference type="NCBI Taxonomy" id="2840821"/>
    <lineage>
        <taxon>Bacteria</taxon>
        <taxon>Pseudomonadati</taxon>
        <taxon>Myxococcota</taxon>
        <taxon>Myxococcia</taxon>
        <taxon>Myxococcales</taxon>
        <taxon>Cystobacterineae</taxon>
        <taxon>Myxococcaceae</taxon>
        <taxon>Myxococcaceae incertae sedis</taxon>
        <taxon>Candidatus Fimimonas</taxon>
    </lineage>
</organism>
<comment type="caution">
    <text evidence="1">The sequence shown here is derived from an EMBL/GenBank/DDBJ whole genome shotgun (WGS) entry which is preliminary data.</text>
</comment>